<feature type="domain" description="EamA" evidence="7">
    <location>
        <begin position="58"/>
        <end position="190"/>
    </location>
</feature>
<dbReference type="PANTHER" id="PTHR32322">
    <property type="entry name" value="INNER MEMBRANE TRANSPORTER"/>
    <property type="match status" value="1"/>
</dbReference>
<protein>
    <submittedName>
        <fullName evidence="8">EamA family transporter</fullName>
    </submittedName>
</protein>
<evidence type="ECO:0000256" key="6">
    <source>
        <dbReference type="SAM" id="Phobius"/>
    </source>
</evidence>
<name>A0A7K0K1S4_9ACTO</name>
<sequence>MLAALMMARGTSFIFSKHLLETRGSFNVLAVRFGVAFLILAVVGVGLLTVPGGKLSVGLLVALGGAVSYAATIIITDRLTDTPEEGLAIGVIQLGALALLAGLASAIWQIPHLPATGSQWGMMAMLILVCTIFGFTFQPVAQSRVSAEITGLMAALNPAVAAVLGAVVLHEVFGWLGLLGIGLILVAIILPALPESREEPRDAPRA</sequence>
<dbReference type="InterPro" id="IPR000620">
    <property type="entry name" value="EamA_dom"/>
</dbReference>
<feature type="transmembrane region" description="Helical" evidence="6">
    <location>
        <begin position="120"/>
        <end position="137"/>
    </location>
</feature>
<dbReference type="Pfam" id="PF00892">
    <property type="entry name" value="EamA"/>
    <property type="match status" value="1"/>
</dbReference>
<evidence type="ECO:0000256" key="2">
    <source>
        <dbReference type="ARBA" id="ARBA00007362"/>
    </source>
</evidence>
<proteinExistence type="inferred from homology"/>
<evidence type="ECO:0000256" key="1">
    <source>
        <dbReference type="ARBA" id="ARBA00004141"/>
    </source>
</evidence>
<comment type="similarity">
    <text evidence="2">Belongs to the EamA transporter family.</text>
</comment>
<keyword evidence="5 6" id="KW-0472">Membrane</keyword>
<keyword evidence="3 6" id="KW-0812">Transmembrane</keyword>
<dbReference type="InterPro" id="IPR037185">
    <property type="entry name" value="EmrE-like"/>
</dbReference>
<keyword evidence="9" id="KW-1185">Reference proteome</keyword>
<gene>
    <name evidence="8" type="ORF">FYJ63_04225</name>
</gene>
<dbReference type="EMBL" id="VUMY01000006">
    <property type="protein sequence ID" value="MST49446.1"/>
    <property type="molecule type" value="Genomic_DNA"/>
</dbReference>
<dbReference type="InterPro" id="IPR050638">
    <property type="entry name" value="AA-Vitamin_Transporters"/>
</dbReference>
<evidence type="ECO:0000313" key="8">
    <source>
        <dbReference type="EMBL" id="MST49446.1"/>
    </source>
</evidence>
<dbReference type="SUPFAM" id="SSF103481">
    <property type="entry name" value="Multidrug resistance efflux transporter EmrE"/>
    <property type="match status" value="1"/>
</dbReference>
<evidence type="ECO:0000256" key="3">
    <source>
        <dbReference type="ARBA" id="ARBA00022692"/>
    </source>
</evidence>
<dbReference type="PANTHER" id="PTHR32322:SF2">
    <property type="entry name" value="EAMA DOMAIN-CONTAINING PROTEIN"/>
    <property type="match status" value="1"/>
</dbReference>
<dbReference type="GO" id="GO:0016020">
    <property type="term" value="C:membrane"/>
    <property type="evidence" value="ECO:0007669"/>
    <property type="project" value="UniProtKB-SubCell"/>
</dbReference>
<dbReference type="RefSeq" id="WP_154544116.1">
    <property type="nucleotide sequence ID" value="NZ_VUMY01000006.1"/>
</dbReference>
<dbReference type="Gene3D" id="1.10.3730.20">
    <property type="match status" value="1"/>
</dbReference>
<feature type="transmembrane region" description="Helical" evidence="6">
    <location>
        <begin position="149"/>
        <end position="169"/>
    </location>
</feature>
<feature type="transmembrane region" description="Helical" evidence="6">
    <location>
        <begin position="55"/>
        <end position="75"/>
    </location>
</feature>
<feature type="transmembrane region" description="Helical" evidence="6">
    <location>
        <begin position="175"/>
        <end position="193"/>
    </location>
</feature>
<accession>A0A7K0K1S4</accession>
<dbReference type="Proteomes" id="UP000442535">
    <property type="component" value="Unassembled WGS sequence"/>
</dbReference>
<dbReference type="AlphaFoldDB" id="A0A7K0K1S4"/>
<evidence type="ECO:0000259" key="7">
    <source>
        <dbReference type="Pfam" id="PF00892"/>
    </source>
</evidence>
<feature type="transmembrane region" description="Helical" evidence="6">
    <location>
        <begin position="87"/>
        <end position="108"/>
    </location>
</feature>
<feature type="transmembrane region" description="Helical" evidence="6">
    <location>
        <begin position="26"/>
        <end position="49"/>
    </location>
</feature>
<evidence type="ECO:0000256" key="4">
    <source>
        <dbReference type="ARBA" id="ARBA00022989"/>
    </source>
</evidence>
<organism evidence="8 9">
    <name type="scientific">Mobiluncus porci</name>
    <dbReference type="NCBI Taxonomy" id="2652278"/>
    <lineage>
        <taxon>Bacteria</taxon>
        <taxon>Bacillati</taxon>
        <taxon>Actinomycetota</taxon>
        <taxon>Actinomycetes</taxon>
        <taxon>Actinomycetales</taxon>
        <taxon>Actinomycetaceae</taxon>
        <taxon>Mobiluncus</taxon>
    </lineage>
</organism>
<evidence type="ECO:0000256" key="5">
    <source>
        <dbReference type="ARBA" id="ARBA00023136"/>
    </source>
</evidence>
<comment type="subcellular location">
    <subcellularLocation>
        <location evidence="1">Membrane</location>
        <topology evidence="1">Multi-pass membrane protein</topology>
    </subcellularLocation>
</comment>
<reference evidence="8 9" key="1">
    <citation type="submission" date="2019-08" db="EMBL/GenBank/DDBJ databases">
        <title>In-depth cultivation of the pig gut microbiome towards novel bacterial diversity and tailored functional studies.</title>
        <authorList>
            <person name="Wylensek D."/>
            <person name="Hitch T.C.A."/>
            <person name="Clavel T."/>
        </authorList>
    </citation>
    <scope>NUCLEOTIDE SEQUENCE [LARGE SCALE GENOMIC DNA]</scope>
    <source>
        <strain evidence="8 9">RF-GAM-744-WT-7</strain>
    </source>
</reference>
<comment type="caution">
    <text evidence="8">The sequence shown here is derived from an EMBL/GenBank/DDBJ whole genome shotgun (WGS) entry which is preliminary data.</text>
</comment>
<evidence type="ECO:0000313" key="9">
    <source>
        <dbReference type="Proteomes" id="UP000442535"/>
    </source>
</evidence>
<keyword evidence="4 6" id="KW-1133">Transmembrane helix</keyword>